<organism evidence="3 4">
    <name type="scientific">Hominenteromicrobium mulieris</name>
    <dbReference type="NCBI Taxonomy" id="2885357"/>
    <lineage>
        <taxon>Bacteria</taxon>
        <taxon>Bacillati</taxon>
        <taxon>Bacillota</taxon>
        <taxon>Clostridia</taxon>
        <taxon>Eubacteriales</taxon>
        <taxon>Oscillospiraceae</taxon>
        <taxon>Hominenteromicrobium</taxon>
    </lineage>
</organism>
<dbReference type="InterPro" id="IPR005627">
    <property type="entry name" value="CutC-like"/>
</dbReference>
<dbReference type="AlphaFoldDB" id="A0AAE3AJU4"/>
<dbReference type="GO" id="GO:0005737">
    <property type="term" value="C:cytoplasm"/>
    <property type="evidence" value="ECO:0007669"/>
    <property type="project" value="UniProtKB-SubCell"/>
</dbReference>
<dbReference type="HAMAP" id="MF_00795">
    <property type="entry name" value="CutC"/>
    <property type="match status" value="1"/>
</dbReference>
<evidence type="ECO:0000313" key="4">
    <source>
        <dbReference type="Proteomes" id="UP001199424"/>
    </source>
</evidence>
<evidence type="ECO:0000256" key="1">
    <source>
        <dbReference type="ARBA" id="ARBA00007768"/>
    </source>
</evidence>
<keyword evidence="2" id="KW-0963">Cytoplasm</keyword>
<comment type="caution">
    <text evidence="2">Once thought to be involved in copper homeostasis, experiments in E.coli have shown this is not the case.</text>
</comment>
<dbReference type="GO" id="GO:0005507">
    <property type="term" value="F:copper ion binding"/>
    <property type="evidence" value="ECO:0007669"/>
    <property type="project" value="TreeGrafter"/>
</dbReference>
<keyword evidence="4" id="KW-1185">Reference proteome</keyword>
<accession>A0AAE3AJU4</accession>
<dbReference type="RefSeq" id="WP_308448680.1">
    <property type="nucleotide sequence ID" value="NZ_JAJEQC010000002.1"/>
</dbReference>
<proteinExistence type="inferred from homology"/>
<sequence>MKEKVLFEVCCGCFEDAVQAEKGGADRIELNSALFLGGLTPSIGTVQAVKNTLKIPVMCMVRPREGGFCYTDFDYMTCCRDMEALLNAGADGIVFGFLKPDGTVDTDRCADFIGKIKKINPNAEIVFHRAIDVVPDVSKALDDLIALGVTRVLTSGQRESAIKGAKTVKKMIEYASDRIDILPGGGINTQNVGEFINETGTHSVHASARSLRHDTSVCGNPEIFFGGKLNGVGIPENEYKVTDSALVQNVVAAIEAR</sequence>
<dbReference type="PANTHER" id="PTHR12598">
    <property type="entry name" value="COPPER HOMEOSTASIS PROTEIN CUTC"/>
    <property type="match status" value="1"/>
</dbReference>
<dbReference type="Gene3D" id="3.20.20.380">
    <property type="entry name" value="Copper homeostasis (CutC) domain"/>
    <property type="match status" value="1"/>
</dbReference>
<dbReference type="SUPFAM" id="SSF110395">
    <property type="entry name" value="CutC-like"/>
    <property type="match status" value="1"/>
</dbReference>
<dbReference type="Pfam" id="PF03932">
    <property type="entry name" value="CutC"/>
    <property type="match status" value="1"/>
</dbReference>
<dbReference type="PANTHER" id="PTHR12598:SF0">
    <property type="entry name" value="COPPER HOMEOSTASIS PROTEIN CUTC HOMOLOG"/>
    <property type="match status" value="1"/>
</dbReference>
<dbReference type="EMBL" id="JAJEQC010000002">
    <property type="protein sequence ID" value="MCC2136120.1"/>
    <property type="molecule type" value="Genomic_DNA"/>
</dbReference>
<name>A0AAE3AJU4_9FIRM</name>
<evidence type="ECO:0000313" key="3">
    <source>
        <dbReference type="EMBL" id="MCC2136120.1"/>
    </source>
</evidence>
<gene>
    <name evidence="2" type="primary">cutC</name>
    <name evidence="3" type="ORF">LKD31_03705</name>
</gene>
<comment type="caution">
    <text evidence="3">The sequence shown here is derived from an EMBL/GenBank/DDBJ whole genome shotgun (WGS) entry which is preliminary data.</text>
</comment>
<comment type="similarity">
    <text evidence="1 2">Belongs to the CutC family.</text>
</comment>
<comment type="subcellular location">
    <subcellularLocation>
        <location evidence="2">Cytoplasm</location>
    </subcellularLocation>
</comment>
<reference evidence="3" key="1">
    <citation type="submission" date="2021-10" db="EMBL/GenBank/DDBJ databases">
        <title>Anaerobic single-cell dispensing facilitates the cultivation of human gut bacteria.</title>
        <authorList>
            <person name="Afrizal A."/>
        </authorList>
    </citation>
    <scope>NUCLEOTIDE SEQUENCE</scope>
    <source>
        <strain evidence="3">CLA-AA-H250</strain>
    </source>
</reference>
<protein>
    <recommendedName>
        <fullName evidence="2">PF03932 family protein CutC</fullName>
    </recommendedName>
</protein>
<dbReference type="InterPro" id="IPR036822">
    <property type="entry name" value="CutC-like_dom_sf"/>
</dbReference>
<dbReference type="Proteomes" id="UP001199424">
    <property type="component" value="Unassembled WGS sequence"/>
</dbReference>
<evidence type="ECO:0000256" key="2">
    <source>
        <dbReference type="HAMAP-Rule" id="MF_00795"/>
    </source>
</evidence>